<accession>A0ACB7J214</accession>
<proteinExistence type="predicted"/>
<keyword evidence="2" id="KW-1185">Reference proteome</keyword>
<evidence type="ECO:0000313" key="1">
    <source>
        <dbReference type="EMBL" id="KAG9223603.1"/>
    </source>
</evidence>
<gene>
    <name evidence="1" type="ORF">CCMSSC00406_0009234</name>
</gene>
<protein>
    <submittedName>
        <fullName evidence="1">Uncharacterized protein</fullName>
    </submittedName>
</protein>
<sequence length="228" mass="24159">MYSIQKRDHPLEIHPRRQMRATPEGDDSDFTDDSYRHEHEAGKAYYYKNKSGVEHTTGKGDDTYDSGGEESSEYSDSDGEGDSEGDDSDGDTSASDSNGEHSGNSDGEASEGTSGGPHPVTSSESPATDLVKTMQKPASVIATTTISLTEKTNEGAEIPASPTAPELPVTVTPTKPTRPPSRVSQPSPQRRQGPMRVVSPPSPTKAINSFNGVGRASKASASVFSKEI</sequence>
<organism evidence="1 2">
    <name type="scientific">Pleurotus cornucopiae</name>
    <name type="common">Cornucopia mushroom</name>
    <dbReference type="NCBI Taxonomy" id="5321"/>
    <lineage>
        <taxon>Eukaryota</taxon>
        <taxon>Fungi</taxon>
        <taxon>Dikarya</taxon>
        <taxon>Basidiomycota</taxon>
        <taxon>Agaricomycotina</taxon>
        <taxon>Agaricomycetes</taxon>
        <taxon>Agaricomycetidae</taxon>
        <taxon>Agaricales</taxon>
        <taxon>Pleurotineae</taxon>
        <taxon>Pleurotaceae</taxon>
        <taxon>Pleurotus</taxon>
    </lineage>
</organism>
<reference evidence="1 2" key="1">
    <citation type="journal article" date="2021" name="Appl. Environ. Microbiol.">
        <title>Genetic linkage and physical mapping for an oyster mushroom Pleurotus cornucopiae and QTL analysis for the trait cap color.</title>
        <authorList>
            <person name="Zhang Y."/>
            <person name="Gao W."/>
            <person name="Sonnenberg A."/>
            <person name="Chen Q."/>
            <person name="Zhang J."/>
            <person name="Huang C."/>
        </authorList>
    </citation>
    <scope>NUCLEOTIDE SEQUENCE [LARGE SCALE GENOMIC DNA]</scope>
    <source>
        <strain evidence="1">CCMSSC00406</strain>
    </source>
</reference>
<evidence type="ECO:0000313" key="2">
    <source>
        <dbReference type="Proteomes" id="UP000824881"/>
    </source>
</evidence>
<dbReference type="EMBL" id="WQMT02000004">
    <property type="protein sequence ID" value="KAG9223603.1"/>
    <property type="molecule type" value="Genomic_DNA"/>
</dbReference>
<name>A0ACB7J214_PLECO</name>
<dbReference type="Proteomes" id="UP000824881">
    <property type="component" value="Unassembled WGS sequence"/>
</dbReference>
<comment type="caution">
    <text evidence="1">The sequence shown here is derived from an EMBL/GenBank/DDBJ whole genome shotgun (WGS) entry which is preliminary data.</text>
</comment>